<dbReference type="SUPFAM" id="SSF81301">
    <property type="entry name" value="Nucleotidyltransferase"/>
    <property type="match status" value="1"/>
</dbReference>
<evidence type="ECO:0000259" key="1">
    <source>
        <dbReference type="Pfam" id="PF01909"/>
    </source>
</evidence>
<accession>F2L0Q2</accession>
<dbReference type="GO" id="GO:0016779">
    <property type="term" value="F:nucleotidyltransferase activity"/>
    <property type="evidence" value="ECO:0007669"/>
    <property type="project" value="InterPro"/>
</dbReference>
<dbReference type="RefSeq" id="WP_013680053.1">
    <property type="nucleotide sequence ID" value="NC_015315.1"/>
</dbReference>
<dbReference type="eggNOG" id="arCOG01203">
    <property type="taxonomic scope" value="Archaea"/>
</dbReference>
<dbReference type="InterPro" id="IPR052548">
    <property type="entry name" value="Type_VII_TA_antitoxin"/>
</dbReference>
<dbReference type="Proteomes" id="UP000008138">
    <property type="component" value="Chromosome"/>
</dbReference>
<feature type="domain" description="Polymerase nucleotidyl transferase" evidence="1">
    <location>
        <begin position="9"/>
        <end position="58"/>
    </location>
</feature>
<dbReference type="Gene3D" id="3.30.460.10">
    <property type="entry name" value="Beta Polymerase, domain 2"/>
    <property type="match status" value="1"/>
</dbReference>
<proteinExistence type="predicted"/>
<dbReference type="InterPro" id="IPR043519">
    <property type="entry name" value="NT_sf"/>
</dbReference>
<dbReference type="EMBL" id="CP002590">
    <property type="protein sequence ID" value="AEA12717.1"/>
    <property type="molecule type" value="Genomic_DNA"/>
</dbReference>
<protein>
    <submittedName>
        <fullName evidence="2">DNA polymerase, beta domain protein region</fullName>
    </submittedName>
</protein>
<dbReference type="HOGENOM" id="CLU_131320_0_0_2"/>
<keyword evidence="3" id="KW-1185">Reference proteome</keyword>
<dbReference type="STRING" id="999630.TUZN_1240"/>
<name>F2L0Q2_THEU7</name>
<dbReference type="Pfam" id="PF01909">
    <property type="entry name" value="NTP_transf_2"/>
    <property type="match status" value="1"/>
</dbReference>
<evidence type="ECO:0000313" key="3">
    <source>
        <dbReference type="Proteomes" id="UP000008138"/>
    </source>
</evidence>
<dbReference type="PANTHER" id="PTHR33933:SF1">
    <property type="entry name" value="PROTEIN ADENYLYLTRANSFERASE MNTA-RELATED"/>
    <property type="match status" value="1"/>
</dbReference>
<dbReference type="InterPro" id="IPR002934">
    <property type="entry name" value="Polymerase_NTP_transf_dom"/>
</dbReference>
<reference key="2">
    <citation type="submission" date="2011-03" db="EMBL/GenBank/DDBJ databases">
        <title>Complete genome sequence of the thermoacidophilic crenarchaeon Thermoproteus uzoniensis 768-20.</title>
        <authorList>
            <person name="Mardanov A.V."/>
            <person name="Gumerov V.M."/>
            <person name="Beletsky A.V."/>
            <person name="Prokofeva M.I."/>
            <person name="Bonch-Osmolovskaya E.A."/>
            <person name="Ravin N.V."/>
            <person name="Skryabin K.G."/>
        </authorList>
    </citation>
    <scope>NUCLEOTIDE SEQUENCE</scope>
    <source>
        <strain>768-20</strain>
    </source>
</reference>
<organism evidence="2 3">
    <name type="scientific">Thermoproteus uzoniensis (strain 768-20)</name>
    <dbReference type="NCBI Taxonomy" id="999630"/>
    <lineage>
        <taxon>Archaea</taxon>
        <taxon>Thermoproteota</taxon>
        <taxon>Thermoprotei</taxon>
        <taxon>Thermoproteales</taxon>
        <taxon>Thermoproteaceae</taxon>
        <taxon>Thermoproteus</taxon>
    </lineage>
</organism>
<dbReference type="KEGG" id="tuz:TUZN_1240"/>
<dbReference type="CDD" id="cd05403">
    <property type="entry name" value="NT_KNTase_like"/>
    <property type="match status" value="1"/>
</dbReference>
<dbReference type="AlphaFoldDB" id="F2L0Q2"/>
<evidence type="ECO:0000313" key="2">
    <source>
        <dbReference type="EMBL" id="AEA12717.1"/>
    </source>
</evidence>
<sequence>MANHGDGLVSLVVYGSVARGSARKDSDVDLLVVFEDLPKSRVARLALFERAEDAVQPLLDELMDEGYAIALSPILKTRREAERLAPIYIDMTEDAVIVYDKGSFFEGVLKRLSEKLRKLGAERVWVNDKSWYWVLKRDYKFGDLIELE</sequence>
<dbReference type="GeneID" id="10360768"/>
<reference evidence="2 3" key="1">
    <citation type="journal article" date="2011" name="J. Bacteriol.">
        <title>Complete genome sequence of the thermoacidophilic crenarchaeon Thermoproteus uzoniensis 768-20.</title>
        <authorList>
            <person name="Mardanov A.V."/>
            <person name="Gumerov V.M."/>
            <person name="Beletsky A.V."/>
            <person name="Prokofeva M.I."/>
            <person name="Bonch-Osmolovskaya E.A."/>
            <person name="Ravin N.V."/>
            <person name="Skryabin K.G."/>
        </authorList>
    </citation>
    <scope>NUCLEOTIDE SEQUENCE [LARGE SCALE GENOMIC DNA]</scope>
    <source>
        <strain evidence="2 3">768-20</strain>
    </source>
</reference>
<gene>
    <name evidence="2" type="ordered locus">TUZN_1240</name>
</gene>
<dbReference type="PANTHER" id="PTHR33933">
    <property type="entry name" value="NUCLEOTIDYLTRANSFERASE"/>
    <property type="match status" value="1"/>
</dbReference>